<reference evidence="2" key="1">
    <citation type="submission" date="2025-08" db="UniProtKB">
        <authorList>
            <consortium name="RefSeq"/>
        </authorList>
    </citation>
    <scope>IDENTIFICATION</scope>
    <source>
        <strain evidence="2">Tuebingen</strain>
        <tissue evidence="2">Fibroblasts and whole tissue</tissue>
    </source>
</reference>
<protein>
    <submittedName>
        <fullName evidence="2">Si:ch211-165f21.7 isoform X1</fullName>
    </submittedName>
</protein>
<organism evidence="1 2">
    <name type="scientific">Danio rerio</name>
    <name type="common">Zebrafish</name>
    <name type="synonym">Brachydanio rerio</name>
    <dbReference type="NCBI Taxonomy" id="7955"/>
    <lineage>
        <taxon>Eukaryota</taxon>
        <taxon>Metazoa</taxon>
        <taxon>Chordata</taxon>
        <taxon>Craniata</taxon>
        <taxon>Vertebrata</taxon>
        <taxon>Euteleostomi</taxon>
        <taxon>Actinopterygii</taxon>
        <taxon>Neopterygii</taxon>
        <taxon>Teleostei</taxon>
        <taxon>Ostariophysi</taxon>
        <taxon>Cypriniformes</taxon>
        <taxon>Danionidae</taxon>
        <taxon>Danioninae</taxon>
        <taxon>Danio</taxon>
    </lineage>
</organism>
<dbReference type="RefSeq" id="XP_073762157.1">
    <property type="nucleotide sequence ID" value="XM_073906056.1"/>
</dbReference>
<name>A0AC58FXR9_DANRE</name>
<sequence length="703" mass="77959">MGFSVPFFVLLLILCFSQSGRTQAKAIVRVSRDYHVFTGETVTLTCDIQIRGNIQWTYSWFKDGSLIPYINERVFAITSASDTGKYSCEGKISSDAVYVTVSDFTTPLTPPSNTLHTSQLQNYTFDMNETTYSALPTPTVTDTRQCCIHKINFTTPLTPPSNTLHTSQLQNSISVMTGNITYSARPKPVVKVSPDQHVFIGETVTLTCDIQTGGNIQWIGYSWIKDGDTHNPHRTTSAAELSFRAVSASVSGQYSCRGERSDSQRSDISDTLTLTVSALPRSRVTVTPDSAVFTEETVNLTCVIESDHSDWTYEWYKDRNSVNLQSDGRYTVNRDTLTIRGAAESDQGQYWCRGQRSGRPNSSQSSSAVSLSVKALPMPTLHARPGNPVFTGEPVNLKCVIESGHSDWTYEWYKNRNSVKIQSSSRQTVNRDTLTIRGAAESDQGQYQCKGQRSGRPNSSQSSSAVSLSVMPRPKPVVKVSPDQRVFTGETVTLTCVIQTRENIEWVKYSWIKDGDTNNPHRTTSAAELSFRAVSASVSGQYSCRGERSDSQRSDISDAVTLAVLALPTPTVTMTEMIILKCVIETGHSDWKYEWYKDRNGVKLQSSNRHIVNRDTLTIRGVKPDESFYECKGLIDGRSVSIQSTSFFIVKPQISACKIVFFLLAVCPFLSATVVLLFKIYKARAQSAKAQSQNAVVEELTSP</sequence>
<gene>
    <name evidence="2" type="primary">si:ch211-165f21.2</name>
    <name evidence="2" type="synonym">PirB/Lirb3</name>
    <name evidence="2" type="synonym">si:ch211-165f21.7</name>
</gene>
<evidence type="ECO:0000313" key="2">
    <source>
        <dbReference type="RefSeq" id="XP_073762157.1"/>
    </source>
</evidence>
<evidence type="ECO:0000313" key="1">
    <source>
        <dbReference type="Proteomes" id="UP000000437"/>
    </source>
</evidence>
<proteinExistence type="predicted"/>
<keyword evidence="1" id="KW-1185">Reference proteome</keyword>
<accession>A0AC58FXR9</accession>
<dbReference type="Proteomes" id="UP000000437">
    <property type="component" value="Chromosome 7"/>
</dbReference>